<dbReference type="Pfam" id="PF12796">
    <property type="entry name" value="Ank_2"/>
    <property type="match status" value="1"/>
</dbReference>
<keyword evidence="6" id="KW-1185">Reference proteome</keyword>
<dbReference type="OrthoDB" id="426293at2759"/>
<evidence type="ECO:0000313" key="6">
    <source>
        <dbReference type="Proteomes" id="UP001140094"/>
    </source>
</evidence>
<dbReference type="Pfam" id="PF13637">
    <property type="entry name" value="Ank_4"/>
    <property type="match status" value="1"/>
</dbReference>
<dbReference type="PROSITE" id="PS50297">
    <property type="entry name" value="ANK_REP_REGION"/>
    <property type="match status" value="2"/>
</dbReference>
<feature type="compositionally biased region" description="Polar residues" evidence="4">
    <location>
        <begin position="216"/>
        <end position="226"/>
    </location>
</feature>
<dbReference type="EMBL" id="JANBUO010000301">
    <property type="protein sequence ID" value="KAJ2805317.1"/>
    <property type="molecule type" value="Genomic_DNA"/>
</dbReference>
<gene>
    <name evidence="5" type="primary">AVO2</name>
    <name evidence="5" type="ORF">H4R20_002138</name>
</gene>
<dbReference type="PANTHER" id="PTHR24198:SF165">
    <property type="entry name" value="ANKYRIN REPEAT-CONTAINING PROTEIN-RELATED"/>
    <property type="match status" value="1"/>
</dbReference>
<keyword evidence="2 3" id="KW-0040">ANK repeat</keyword>
<dbReference type="AlphaFoldDB" id="A0A9W8I4F2"/>
<evidence type="ECO:0000256" key="1">
    <source>
        <dbReference type="ARBA" id="ARBA00022737"/>
    </source>
</evidence>
<organism evidence="5 6">
    <name type="scientific">Coemansia guatemalensis</name>
    <dbReference type="NCBI Taxonomy" id="2761395"/>
    <lineage>
        <taxon>Eukaryota</taxon>
        <taxon>Fungi</taxon>
        <taxon>Fungi incertae sedis</taxon>
        <taxon>Zoopagomycota</taxon>
        <taxon>Kickxellomycotina</taxon>
        <taxon>Kickxellomycetes</taxon>
        <taxon>Kickxellales</taxon>
        <taxon>Kickxellaceae</taxon>
        <taxon>Coemansia</taxon>
    </lineage>
</organism>
<feature type="repeat" description="ANK" evidence="3">
    <location>
        <begin position="118"/>
        <end position="150"/>
    </location>
</feature>
<evidence type="ECO:0000313" key="5">
    <source>
        <dbReference type="EMBL" id="KAJ2805317.1"/>
    </source>
</evidence>
<evidence type="ECO:0000256" key="4">
    <source>
        <dbReference type="SAM" id="MobiDB-lite"/>
    </source>
</evidence>
<dbReference type="SUPFAM" id="SSF48403">
    <property type="entry name" value="Ankyrin repeat"/>
    <property type="match status" value="1"/>
</dbReference>
<dbReference type="PANTHER" id="PTHR24198">
    <property type="entry name" value="ANKYRIN REPEAT AND PROTEIN KINASE DOMAIN-CONTAINING PROTEIN"/>
    <property type="match status" value="1"/>
</dbReference>
<proteinExistence type="predicted"/>
<name>A0A9W8I4F2_9FUNG</name>
<accession>A0A9W8I4F2</accession>
<dbReference type="PROSITE" id="PS50088">
    <property type="entry name" value="ANK_REPEAT"/>
    <property type="match status" value="2"/>
</dbReference>
<sequence>METVTMAEFWLPAPQRFYQAIIDNDIQLLKWLVDNKKIEDICNREVDDNGWSSLMLAARYDRREICEYLLELGHEEETISTDAMGNTVPMISAKYCHEDICLIYLERYPQTMSNVNRDGSSAINWAAQNGLNRVISWILDHGGNVNQRDIEGNTPLHHASSWNQYQTVALLLERDAQPSLKNHKGYTAIEYAYSASMDKHIRETALRIQLKKQKKQAGSFSTSLPRASSDIPPSTPSKAMSPDRFK</sequence>
<dbReference type="Gene3D" id="1.25.40.20">
    <property type="entry name" value="Ankyrin repeat-containing domain"/>
    <property type="match status" value="2"/>
</dbReference>
<feature type="repeat" description="ANK" evidence="3">
    <location>
        <begin position="151"/>
        <end position="183"/>
    </location>
</feature>
<dbReference type="Proteomes" id="UP001140094">
    <property type="component" value="Unassembled WGS sequence"/>
</dbReference>
<protein>
    <submittedName>
        <fullName evidence="5">Target of rapamycin complex 2 subunit avo2</fullName>
    </submittedName>
</protein>
<comment type="caution">
    <text evidence="5">The sequence shown here is derived from an EMBL/GenBank/DDBJ whole genome shotgun (WGS) entry which is preliminary data.</text>
</comment>
<dbReference type="SMART" id="SM00248">
    <property type="entry name" value="ANK"/>
    <property type="match status" value="3"/>
</dbReference>
<evidence type="ECO:0000256" key="2">
    <source>
        <dbReference type="ARBA" id="ARBA00023043"/>
    </source>
</evidence>
<keyword evidence="1" id="KW-0677">Repeat</keyword>
<evidence type="ECO:0000256" key="3">
    <source>
        <dbReference type="PROSITE-ProRule" id="PRU00023"/>
    </source>
</evidence>
<dbReference type="InterPro" id="IPR002110">
    <property type="entry name" value="Ankyrin_rpt"/>
</dbReference>
<reference evidence="5" key="1">
    <citation type="submission" date="2022-07" db="EMBL/GenBank/DDBJ databases">
        <title>Phylogenomic reconstructions and comparative analyses of Kickxellomycotina fungi.</title>
        <authorList>
            <person name="Reynolds N.K."/>
            <person name="Stajich J.E."/>
            <person name="Barry K."/>
            <person name="Grigoriev I.V."/>
            <person name="Crous P."/>
            <person name="Smith M.E."/>
        </authorList>
    </citation>
    <scope>NUCLEOTIDE SEQUENCE</scope>
    <source>
        <strain evidence="5">NRRL 1565</strain>
    </source>
</reference>
<feature type="region of interest" description="Disordered" evidence="4">
    <location>
        <begin position="215"/>
        <end position="246"/>
    </location>
</feature>
<dbReference type="InterPro" id="IPR036770">
    <property type="entry name" value="Ankyrin_rpt-contain_sf"/>
</dbReference>